<evidence type="ECO:0000313" key="7">
    <source>
        <dbReference type="EMBL" id="EHJ06710.1"/>
    </source>
</evidence>
<dbReference type="GO" id="GO:0071555">
    <property type="term" value="P:cell wall organization"/>
    <property type="evidence" value="ECO:0007669"/>
    <property type="project" value="UniProtKB-KW"/>
</dbReference>
<evidence type="ECO:0000313" key="8">
    <source>
        <dbReference type="Proteomes" id="UP000005413"/>
    </source>
</evidence>
<dbReference type="RefSeq" id="WP_002465261.1">
    <property type="nucleotide sequence ID" value="NZ_AEUN01000553.1"/>
</dbReference>
<accession>G5JM63</accession>
<keyword evidence="5 6" id="KW-0961">Cell wall biogenesis/degradation</keyword>
<evidence type="ECO:0000256" key="5">
    <source>
        <dbReference type="ARBA" id="ARBA00023316"/>
    </source>
</evidence>
<organism evidence="7 8">
    <name type="scientific">Staphylococcus simiae CCM 7213 = CCUG 51256</name>
    <dbReference type="NCBI Taxonomy" id="911238"/>
    <lineage>
        <taxon>Bacteria</taxon>
        <taxon>Bacillati</taxon>
        <taxon>Bacillota</taxon>
        <taxon>Bacilli</taxon>
        <taxon>Bacillales</taxon>
        <taxon>Staphylococcaceae</taxon>
        <taxon>Staphylococcus</taxon>
    </lineage>
</organism>
<dbReference type="GO" id="GO:0019350">
    <property type="term" value="P:teichoic acid biosynthetic process"/>
    <property type="evidence" value="ECO:0007669"/>
    <property type="project" value="UniProtKB-UniRule"/>
</dbReference>
<comment type="catalytic activity">
    <reaction evidence="6">
        <text>UDP-N-acetyl-alpha-D-mannosamine + N-acetyl-alpha-D-glucosaminyl-di-trans,octa-cis-undecaprenyl diphosphate = N-acetyl-beta-D-mannosaminyl-(1-&gt;4)-N-acetyl-alpha-D-glucosaminyl di-trans,octa-cis-undecaprenyl diphosphate + UDP + H(+)</text>
        <dbReference type="Rhea" id="RHEA:16053"/>
        <dbReference type="ChEBI" id="CHEBI:15378"/>
        <dbReference type="ChEBI" id="CHEBI:58223"/>
        <dbReference type="ChEBI" id="CHEBI:62959"/>
        <dbReference type="ChEBI" id="CHEBI:68623"/>
        <dbReference type="ChEBI" id="CHEBI:132210"/>
        <dbReference type="EC" id="2.4.1.187"/>
    </reaction>
</comment>
<proteinExistence type="inferred from homology"/>
<dbReference type="PANTHER" id="PTHR34136">
    <property type="match status" value="1"/>
</dbReference>
<evidence type="ECO:0000256" key="2">
    <source>
        <dbReference type="ARBA" id="ARBA00022676"/>
    </source>
</evidence>
<name>G5JM63_9STAP</name>
<dbReference type="UniPathway" id="UPA00632"/>
<dbReference type="PANTHER" id="PTHR34136:SF1">
    <property type="entry name" value="UDP-N-ACETYL-D-MANNOSAMINURONIC ACID TRANSFERASE"/>
    <property type="match status" value="1"/>
</dbReference>
<evidence type="ECO:0000256" key="6">
    <source>
        <dbReference type="HAMAP-Rule" id="MF_02070"/>
    </source>
</evidence>
<dbReference type="CDD" id="cd06533">
    <property type="entry name" value="Glyco_transf_WecG_TagA"/>
    <property type="match status" value="1"/>
</dbReference>
<dbReference type="EMBL" id="AEUN01000553">
    <property type="protein sequence ID" value="EHJ06710.1"/>
    <property type="molecule type" value="Genomic_DNA"/>
</dbReference>
<dbReference type="PATRIC" id="fig|911238.3.peg.2290"/>
<evidence type="ECO:0000256" key="3">
    <source>
        <dbReference type="ARBA" id="ARBA00022679"/>
    </source>
</evidence>
<comment type="caution">
    <text evidence="7">The sequence shown here is derived from an EMBL/GenBank/DDBJ whole genome shotgun (WGS) entry which is preliminary data.</text>
</comment>
<dbReference type="AlphaFoldDB" id="G5JM63"/>
<dbReference type="Proteomes" id="UP000005413">
    <property type="component" value="Unassembled WGS sequence"/>
</dbReference>
<protein>
    <recommendedName>
        <fullName evidence="6">N-acetylglucosaminyldiphosphoundecaprenol N-acetyl-beta-D-mannosaminyltransferase</fullName>
        <ecNumber evidence="6">2.4.1.187</ecNumber>
    </recommendedName>
    <alternativeName>
        <fullName evidence="6">N-acetylmannosaminyltransferase</fullName>
    </alternativeName>
    <alternativeName>
        <fullName evidence="6">UDP-N-acetylmannosamine transferase</fullName>
    </alternativeName>
    <alternativeName>
        <fullName evidence="6">UDP-N-acetylmannosamine:N-acetylglucosaminyl pyrophosphorylundecaprenol N-acetylmannosaminyltransferase</fullName>
    </alternativeName>
</protein>
<dbReference type="InterPro" id="IPR034714">
    <property type="entry name" value="TagA_TarA"/>
</dbReference>
<keyword evidence="2 6" id="KW-0328">Glycosyltransferase</keyword>
<dbReference type="HAMAP" id="MF_02070">
    <property type="entry name" value="TagA_TarA"/>
    <property type="match status" value="1"/>
</dbReference>
<comment type="pathway">
    <text evidence="6">Cell wall biogenesis; teichoic acid biosynthesis.</text>
</comment>
<keyword evidence="4 6" id="KW-0777">Teichoic acid biosynthesis</keyword>
<dbReference type="Pfam" id="PF03808">
    <property type="entry name" value="Glyco_tran_WecG"/>
    <property type="match status" value="1"/>
</dbReference>
<dbReference type="NCBIfam" id="NF041710">
    <property type="entry name" value="UDPacetylman_taseTarA"/>
    <property type="match status" value="1"/>
</dbReference>
<reference evidence="7 8" key="1">
    <citation type="journal article" date="2012" name="BMC Genomics">
        <title>Comparative genomic analysis of the genus Staphylococcus including Staphylococcus aureus and its newly described sister species Staphylococcus simiae.</title>
        <authorList>
            <person name="Suzuki H."/>
            <person name="Lefebure T."/>
            <person name="Pavinski Bitar P."/>
            <person name="Stanhope M.J."/>
        </authorList>
    </citation>
    <scope>NUCLEOTIDE SEQUENCE [LARGE SCALE GENOMIC DNA]</scope>
    <source>
        <strain evidence="7 8">CCM 7213</strain>
    </source>
</reference>
<dbReference type="InterPro" id="IPR004629">
    <property type="entry name" value="WecG_TagA_CpsF"/>
</dbReference>
<dbReference type="InterPro" id="IPR053391">
    <property type="entry name" value="TAB_Glycosyltransferase"/>
</dbReference>
<dbReference type="EC" id="2.4.1.187" evidence="6"/>
<evidence type="ECO:0000256" key="4">
    <source>
        <dbReference type="ARBA" id="ARBA00022944"/>
    </source>
</evidence>
<evidence type="ECO:0000256" key="1">
    <source>
        <dbReference type="ARBA" id="ARBA00004837"/>
    </source>
</evidence>
<dbReference type="OrthoDB" id="9771846at2"/>
<gene>
    <name evidence="7" type="ORF">SS7213T_12932</name>
</gene>
<keyword evidence="3 6" id="KW-0808">Transferase</keyword>
<comment type="function">
    <text evidence="6">Catalyzes the conversion of GlcNAc-PP-undecaprenol into ManNAc-GlcNAc-PP-undecaprenol, the first committed lipid intermediate in the de novo synthesis of teichoic acid.</text>
</comment>
<keyword evidence="8" id="KW-1185">Reference proteome</keyword>
<comment type="similarity">
    <text evidence="6">Belongs to the glycosyltransferase 26 family. TagA/TarA subfamily.</text>
</comment>
<dbReference type="UniPathway" id="UPA00790"/>
<comment type="pathway">
    <text evidence="1">Cell wall biogenesis; poly(ribitol phosphate) teichoic acid biosynthesis.</text>
</comment>
<dbReference type="GO" id="GO:0047244">
    <property type="term" value="F:N-acetylglucosaminyldiphosphoundecaprenol N-acetyl-beta-D-mannosaminyltransferase activity"/>
    <property type="evidence" value="ECO:0007669"/>
    <property type="project" value="UniProtKB-UniRule"/>
</dbReference>
<dbReference type="NCBIfam" id="TIGR00696">
    <property type="entry name" value="wecG_tagA_cpsF"/>
    <property type="match status" value="1"/>
</dbReference>
<sequence length="252" mass="29048">MTIEEKPDAVKVDILGVHFDNTSMLQMVENIKAFFAQQTPNNLFIVTANPEIVDFATTHQTYRKLINGASYVVADGTGVVKASERLNNPLDSRIPGIELMEECMKIAHVNHQKVFLLGATNEIVERAQQSLQLRYPNITFNHHHGYIDLEDETVIKRIKMFNPDYIFVGMGFPKQEQWIMKQEHHFQQTVLMGVGGSLEVFSGAKKRAPLLFRKLNIEWFYRAIIDWKRIGRLKSIPKFMFKVAKAKRQLKS</sequence>